<name>A0ABS2A579_9ACTN</name>
<dbReference type="Proteomes" id="UP000632138">
    <property type="component" value="Unassembled WGS sequence"/>
</dbReference>
<dbReference type="EMBL" id="JAENHP010000001">
    <property type="protein sequence ID" value="MBM2614992.1"/>
    <property type="molecule type" value="Genomic_DNA"/>
</dbReference>
<gene>
    <name evidence="1" type="ORF">JIG36_05395</name>
</gene>
<evidence type="ECO:0000313" key="1">
    <source>
        <dbReference type="EMBL" id="MBM2614992.1"/>
    </source>
</evidence>
<sequence>MNSDAEVEAQVRENLRPGETFRAAVWASRADGRTLADLTKADLSPWRFRRPSSAVPENRRGLHGRPRSRAVAMDEHIRIVTDPRLLAVTDQRLMVLAKRRGGWRDVFRSSTGEATALSVRWECPREEVASATEQDGRLRLDFTDGSAVTLLTPSAESRPFLAALS</sequence>
<keyword evidence="2" id="KW-1185">Reference proteome</keyword>
<comment type="caution">
    <text evidence="1">The sequence shown here is derived from an EMBL/GenBank/DDBJ whole genome shotgun (WGS) entry which is preliminary data.</text>
</comment>
<evidence type="ECO:0000313" key="2">
    <source>
        <dbReference type="Proteomes" id="UP000632138"/>
    </source>
</evidence>
<reference evidence="1 2" key="1">
    <citation type="submission" date="2021-01" db="EMBL/GenBank/DDBJ databases">
        <title>Actinoplanes sp. nov. LDG1-06 isolated from lichen.</title>
        <authorList>
            <person name="Saeng-In P."/>
            <person name="Phongsopitanun W."/>
            <person name="Kanchanasin P."/>
            <person name="Yuki M."/>
            <person name="Kudo T."/>
            <person name="Ohkuma M."/>
            <person name="Tanasupawat S."/>
        </authorList>
    </citation>
    <scope>NUCLEOTIDE SEQUENCE [LARGE SCALE GENOMIC DNA]</scope>
    <source>
        <strain evidence="1 2">LDG1-06</strain>
    </source>
</reference>
<proteinExistence type="predicted"/>
<dbReference type="RefSeq" id="WP_203374834.1">
    <property type="nucleotide sequence ID" value="NZ_JAENHP010000001.1"/>
</dbReference>
<accession>A0ABS2A579</accession>
<organism evidence="1 2">
    <name type="scientific">Paractinoplanes ovalisporus</name>
    <dbReference type="NCBI Taxonomy" id="2810368"/>
    <lineage>
        <taxon>Bacteria</taxon>
        <taxon>Bacillati</taxon>
        <taxon>Actinomycetota</taxon>
        <taxon>Actinomycetes</taxon>
        <taxon>Micromonosporales</taxon>
        <taxon>Micromonosporaceae</taxon>
        <taxon>Paractinoplanes</taxon>
    </lineage>
</organism>
<protein>
    <submittedName>
        <fullName evidence="1">Uncharacterized protein</fullName>
    </submittedName>
</protein>